<gene>
    <name evidence="11" type="ORF">Ae201684_005904</name>
</gene>
<dbReference type="PANTHER" id="PTHR31650">
    <property type="entry name" value="O-ACYLTRANSFERASE (WSD1-LIKE) FAMILY PROTEIN"/>
    <property type="match status" value="1"/>
</dbReference>
<reference evidence="11 12" key="1">
    <citation type="submission" date="2019-07" db="EMBL/GenBank/DDBJ databases">
        <title>Genomics analysis of Aphanomyces spp. identifies a new class of oomycete effector associated with host adaptation.</title>
        <authorList>
            <person name="Gaulin E."/>
        </authorList>
    </citation>
    <scope>NUCLEOTIDE SEQUENCE [LARGE SCALE GENOMIC DNA]</scope>
    <source>
        <strain evidence="11 12">ATCC 201684</strain>
    </source>
</reference>
<comment type="catalytic activity">
    <reaction evidence="7">
        <text>an acyl-CoA + a 1,2-diacyl-sn-glycerol = a triacyl-sn-glycerol + CoA</text>
        <dbReference type="Rhea" id="RHEA:10868"/>
        <dbReference type="ChEBI" id="CHEBI:17815"/>
        <dbReference type="ChEBI" id="CHEBI:57287"/>
        <dbReference type="ChEBI" id="CHEBI:58342"/>
        <dbReference type="ChEBI" id="CHEBI:64615"/>
        <dbReference type="EC" id="2.3.1.20"/>
    </reaction>
</comment>
<evidence type="ECO:0000256" key="6">
    <source>
        <dbReference type="ARBA" id="ARBA00047604"/>
    </source>
</evidence>
<evidence type="ECO:0000259" key="10">
    <source>
        <dbReference type="Pfam" id="PF06974"/>
    </source>
</evidence>
<evidence type="ECO:0000256" key="8">
    <source>
        <dbReference type="SAM" id="Phobius"/>
    </source>
</evidence>
<evidence type="ECO:0000256" key="1">
    <source>
        <dbReference type="ARBA" id="ARBA00004771"/>
    </source>
</evidence>
<dbReference type="Gene3D" id="3.30.559.10">
    <property type="entry name" value="Chloramphenicol acetyltransferase-like domain"/>
    <property type="match status" value="1"/>
</dbReference>
<keyword evidence="12" id="KW-1185">Reference proteome</keyword>
<dbReference type="Pfam" id="PF06974">
    <property type="entry name" value="WS_DGAT_C"/>
    <property type="match status" value="1"/>
</dbReference>
<dbReference type="EMBL" id="VJMJ01000079">
    <property type="protein sequence ID" value="KAF0737907.1"/>
    <property type="molecule type" value="Genomic_DNA"/>
</dbReference>
<evidence type="ECO:0000256" key="3">
    <source>
        <dbReference type="ARBA" id="ARBA00022679"/>
    </source>
</evidence>
<evidence type="ECO:0000259" key="9">
    <source>
        <dbReference type="Pfam" id="PF03007"/>
    </source>
</evidence>
<accession>A0A6G0XCW8</accession>
<dbReference type="UniPathway" id="UPA00282"/>
<comment type="caution">
    <text evidence="11">The sequence shown here is derived from an EMBL/GenBank/DDBJ whole genome shotgun (WGS) entry which is preliminary data.</text>
</comment>
<feature type="domain" description="O-acyltransferase WSD1-like N-terminal" evidence="9">
    <location>
        <begin position="95"/>
        <end position="189"/>
    </location>
</feature>
<dbReference type="GO" id="GO:0005886">
    <property type="term" value="C:plasma membrane"/>
    <property type="evidence" value="ECO:0007669"/>
    <property type="project" value="TreeGrafter"/>
</dbReference>
<comment type="pathway">
    <text evidence="2">Lipid metabolism.</text>
</comment>
<comment type="catalytic activity">
    <reaction evidence="6">
        <text>a long chain fatty alcohol + a fatty acyl-CoA = a long-chain alcohol wax ester + CoA</text>
        <dbReference type="Rhea" id="RHEA:38443"/>
        <dbReference type="ChEBI" id="CHEBI:17135"/>
        <dbReference type="ChEBI" id="CHEBI:57287"/>
        <dbReference type="ChEBI" id="CHEBI:77636"/>
        <dbReference type="ChEBI" id="CHEBI:235323"/>
        <dbReference type="EC" id="2.3.1.75"/>
    </reaction>
</comment>
<dbReference type="InterPro" id="IPR045034">
    <property type="entry name" value="O-acyltransferase_WSD1-like"/>
</dbReference>
<dbReference type="PANTHER" id="PTHR31650:SF1">
    <property type="entry name" value="WAX ESTER SYNTHASE_DIACYLGLYCEROL ACYLTRANSFERASE 4-RELATED"/>
    <property type="match status" value="1"/>
</dbReference>
<evidence type="ECO:0000256" key="5">
    <source>
        <dbReference type="ARBA" id="ARBA00024360"/>
    </source>
</evidence>
<keyword evidence="3" id="KW-0808">Transferase</keyword>
<dbReference type="GO" id="GO:0047196">
    <property type="term" value="F:long-chain-alcohol O-fatty-acyltransferase activity"/>
    <property type="evidence" value="ECO:0007669"/>
    <property type="project" value="UniProtKB-EC"/>
</dbReference>
<keyword evidence="8" id="KW-1133">Transmembrane helix</keyword>
<dbReference type="Proteomes" id="UP000481153">
    <property type="component" value="Unassembled WGS sequence"/>
</dbReference>
<dbReference type="VEuPathDB" id="FungiDB:AeMF1_003695"/>
<protein>
    <submittedName>
        <fullName evidence="11">Uncharacterized protein</fullName>
    </submittedName>
</protein>
<keyword evidence="8" id="KW-0812">Transmembrane</keyword>
<dbReference type="InterPro" id="IPR009721">
    <property type="entry name" value="O-acyltransferase_WSD1_C"/>
</dbReference>
<comment type="similarity">
    <text evidence="5">In the N-terminal section; belongs to the long-chain O-acyltransferase family.</text>
</comment>
<proteinExistence type="inferred from homology"/>
<dbReference type="InterPro" id="IPR004255">
    <property type="entry name" value="O-acyltransferase_WSD1_N"/>
</dbReference>
<dbReference type="Pfam" id="PF03007">
    <property type="entry name" value="WS_DGAT_cat"/>
    <property type="match status" value="1"/>
</dbReference>
<sequence>MGQESASAMIALALSTLLVLLAYLRLRRPSSFFRSIGTVTLLTEDEIHLSIMTILMVVDGCWSHGNVVGLIRKRMAEDKLFFWRFCSTVNSDGEFEADVSFDPAMHIHAVNLDDSITPLEFAEQMSAMPLGRAHPLWHCYVISPRGKDANTTHLLWRIHHSIGDGASVNAFFVRLSDSKIPPPMVRVPRYQAPSWLKRLKLIIWSLWLYLCKWWQFMTRPEPSTCLKPSNGGKRRKRLFYTTHYSVKETKQLARRLGMEATVNDIFVSCITGALRTMLLLDQPDMNLRSSFILRAGIPVDMRPWSEPINAPDNQFSCLLVDLPVGEASPLDRTKRVIASMKQAKGSLERQMTYAISLAIAQLPRWLLPRAIRFITSHSSVAISNVRGPPNVLHFSGHALLSLNGYVPPPPNVHLGVAIYSMGDALGISVQVDSGIFSQPERFLKCIQDEYFALQQLASPPAN</sequence>
<feature type="domain" description="O-acyltransferase WSD1 C-terminal" evidence="10">
    <location>
        <begin position="313"/>
        <end position="450"/>
    </location>
</feature>
<evidence type="ECO:0000313" key="12">
    <source>
        <dbReference type="Proteomes" id="UP000481153"/>
    </source>
</evidence>
<dbReference type="SUPFAM" id="SSF52777">
    <property type="entry name" value="CoA-dependent acyltransferases"/>
    <property type="match status" value="1"/>
</dbReference>
<dbReference type="AlphaFoldDB" id="A0A6G0XCW8"/>
<evidence type="ECO:0000256" key="4">
    <source>
        <dbReference type="ARBA" id="ARBA00023315"/>
    </source>
</evidence>
<feature type="transmembrane region" description="Helical" evidence="8">
    <location>
        <begin position="6"/>
        <end position="24"/>
    </location>
</feature>
<dbReference type="GO" id="GO:0004144">
    <property type="term" value="F:diacylglycerol O-acyltransferase activity"/>
    <property type="evidence" value="ECO:0007669"/>
    <property type="project" value="UniProtKB-EC"/>
</dbReference>
<organism evidence="11 12">
    <name type="scientific">Aphanomyces euteiches</name>
    <dbReference type="NCBI Taxonomy" id="100861"/>
    <lineage>
        <taxon>Eukaryota</taxon>
        <taxon>Sar</taxon>
        <taxon>Stramenopiles</taxon>
        <taxon>Oomycota</taxon>
        <taxon>Saprolegniomycetes</taxon>
        <taxon>Saprolegniales</taxon>
        <taxon>Verrucalvaceae</taxon>
        <taxon>Aphanomyces</taxon>
    </lineage>
</organism>
<evidence type="ECO:0000313" key="11">
    <source>
        <dbReference type="EMBL" id="KAF0737907.1"/>
    </source>
</evidence>
<keyword evidence="8" id="KW-0472">Membrane</keyword>
<keyword evidence="4" id="KW-0012">Acyltransferase</keyword>
<dbReference type="InterPro" id="IPR023213">
    <property type="entry name" value="CAT-like_dom_sf"/>
</dbReference>
<name>A0A6G0XCW8_9STRA</name>
<evidence type="ECO:0000256" key="7">
    <source>
        <dbReference type="ARBA" id="ARBA00048109"/>
    </source>
</evidence>
<dbReference type="GO" id="GO:0019432">
    <property type="term" value="P:triglyceride biosynthetic process"/>
    <property type="evidence" value="ECO:0007669"/>
    <property type="project" value="UniProtKB-UniPathway"/>
</dbReference>
<evidence type="ECO:0000256" key="2">
    <source>
        <dbReference type="ARBA" id="ARBA00005189"/>
    </source>
</evidence>
<comment type="pathway">
    <text evidence="1">Glycerolipid metabolism; triacylglycerol biosynthesis.</text>
</comment>